<evidence type="ECO:0000313" key="3">
    <source>
        <dbReference type="Proteomes" id="UP001422074"/>
    </source>
</evidence>
<proteinExistence type="predicted"/>
<reference evidence="2 3" key="1">
    <citation type="submission" date="2024-05" db="EMBL/GenBank/DDBJ databases">
        <title>Sinomonas sp. nov., isolated from a waste landfill.</title>
        <authorList>
            <person name="Zhao Y."/>
        </authorList>
    </citation>
    <scope>NUCLEOTIDE SEQUENCE [LARGE SCALE GENOMIC DNA]</scope>
    <source>
        <strain evidence="2 3">CCTCC AB2014300</strain>
    </source>
</reference>
<evidence type="ECO:0000256" key="1">
    <source>
        <dbReference type="SAM" id="Phobius"/>
    </source>
</evidence>
<dbReference type="RefSeq" id="WP_345886161.1">
    <property type="nucleotide sequence ID" value="NZ_JBDFRB010000016.1"/>
</dbReference>
<organism evidence="2 3">
    <name type="scientific">Sinomonas halotolerans</name>
    <dbReference type="NCBI Taxonomy" id="1644133"/>
    <lineage>
        <taxon>Bacteria</taxon>
        <taxon>Bacillati</taxon>
        <taxon>Actinomycetota</taxon>
        <taxon>Actinomycetes</taxon>
        <taxon>Micrococcales</taxon>
        <taxon>Micrococcaceae</taxon>
        <taxon>Sinomonas</taxon>
    </lineage>
</organism>
<dbReference type="EMBL" id="JBDFRB010000016">
    <property type="protein sequence ID" value="MEN2745666.1"/>
    <property type="molecule type" value="Genomic_DNA"/>
</dbReference>
<comment type="caution">
    <text evidence="2">The sequence shown here is derived from an EMBL/GenBank/DDBJ whole genome shotgun (WGS) entry which is preliminary data.</text>
</comment>
<keyword evidence="1" id="KW-1133">Transmembrane helix</keyword>
<gene>
    <name evidence="2" type="ORF">ABCQ75_14150</name>
</gene>
<keyword evidence="3" id="KW-1185">Reference proteome</keyword>
<keyword evidence="1" id="KW-0472">Membrane</keyword>
<feature type="transmembrane region" description="Helical" evidence="1">
    <location>
        <begin position="51"/>
        <end position="68"/>
    </location>
</feature>
<dbReference type="InterPro" id="IPR021443">
    <property type="entry name" value="DUF3093"/>
</dbReference>
<accession>A0ABU9X2I1</accession>
<dbReference type="Pfam" id="PF11292">
    <property type="entry name" value="DUF3093"/>
    <property type="match status" value="1"/>
</dbReference>
<protein>
    <submittedName>
        <fullName evidence="2">DUF3093 domain-containing protein</fullName>
    </submittedName>
</protein>
<name>A0ABU9X2I1_9MICC</name>
<dbReference type="Proteomes" id="UP001422074">
    <property type="component" value="Unassembled WGS sequence"/>
</dbReference>
<feature type="transmembrane region" description="Helical" evidence="1">
    <location>
        <begin position="26"/>
        <end position="44"/>
    </location>
</feature>
<sequence>MPDSTPAPAPRPGDTAVYSERLWPAWWVWLVALGISGAGILVFAPIGLAAGYGAAAVIFALLAGGLIASTPKVAVTAEGFRAGRAFLPASALGEATAHDGEEATAERGPRLNALAYLCIRGWIPGLVRVQVADEEDPTPYWLVSTRRPARLASALGAARTAR</sequence>
<keyword evidence="1" id="KW-0812">Transmembrane</keyword>
<evidence type="ECO:0000313" key="2">
    <source>
        <dbReference type="EMBL" id="MEN2745666.1"/>
    </source>
</evidence>